<organism evidence="2 3">
    <name type="scientific">Hymenoscyphus albidus</name>
    <dbReference type="NCBI Taxonomy" id="595503"/>
    <lineage>
        <taxon>Eukaryota</taxon>
        <taxon>Fungi</taxon>
        <taxon>Dikarya</taxon>
        <taxon>Ascomycota</taxon>
        <taxon>Pezizomycotina</taxon>
        <taxon>Leotiomycetes</taxon>
        <taxon>Helotiales</taxon>
        <taxon>Helotiaceae</taxon>
        <taxon>Hymenoscyphus</taxon>
    </lineage>
</organism>
<dbReference type="Proteomes" id="UP000701801">
    <property type="component" value="Unassembled WGS sequence"/>
</dbReference>
<dbReference type="AlphaFoldDB" id="A0A9N9LPB2"/>
<feature type="compositionally biased region" description="Low complexity" evidence="1">
    <location>
        <begin position="36"/>
        <end position="52"/>
    </location>
</feature>
<evidence type="ECO:0000256" key="1">
    <source>
        <dbReference type="SAM" id="MobiDB-lite"/>
    </source>
</evidence>
<reference evidence="2" key="1">
    <citation type="submission" date="2021-07" db="EMBL/GenBank/DDBJ databases">
        <authorList>
            <person name="Durling M."/>
        </authorList>
    </citation>
    <scope>NUCLEOTIDE SEQUENCE</scope>
</reference>
<evidence type="ECO:0000313" key="2">
    <source>
        <dbReference type="EMBL" id="CAG8978905.1"/>
    </source>
</evidence>
<sequence length="159" mass="17578">MSMSLLSAHRSSLQRTSRKFAVDMTGNLQSDYSTLNNSNNTTSSTASDAANSKVPVTYRRSGPPRWLERESKQFQCPFTGRARWIVPNTIHSEESRHGITSQSQHSVGVLFIDKIFAPTTVIRRPDSVPSRSEEGLTLAESSRPIPPNVVQKSSATSRT</sequence>
<feature type="compositionally biased region" description="Polar residues" evidence="1">
    <location>
        <begin position="150"/>
        <end position="159"/>
    </location>
</feature>
<protein>
    <submittedName>
        <fullName evidence="2">Uncharacterized protein</fullName>
    </submittedName>
</protein>
<gene>
    <name evidence="2" type="ORF">HYALB_00005242</name>
</gene>
<comment type="caution">
    <text evidence="2">The sequence shown here is derived from an EMBL/GenBank/DDBJ whole genome shotgun (WGS) entry which is preliminary data.</text>
</comment>
<keyword evidence="3" id="KW-1185">Reference proteome</keyword>
<feature type="region of interest" description="Disordered" evidence="1">
    <location>
        <begin position="31"/>
        <end position="66"/>
    </location>
</feature>
<proteinExistence type="predicted"/>
<dbReference type="EMBL" id="CAJVRM010000285">
    <property type="protein sequence ID" value="CAG8978905.1"/>
    <property type="molecule type" value="Genomic_DNA"/>
</dbReference>
<evidence type="ECO:0000313" key="3">
    <source>
        <dbReference type="Proteomes" id="UP000701801"/>
    </source>
</evidence>
<feature type="compositionally biased region" description="Basic and acidic residues" evidence="1">
    <location>
        <begin position="125"/>
        <end position="134"/>
    </location>
</feature>
<feature type="region of interest" description="Disordered" evidence="1">
    <location>
        <begin position="125"/>
        <end position="159"/>
    </location>
</feature>
<name>A0A9N9LPB2_9HELO</name>
<accession>A0A9N9LPB2</accession>